<keyword evidence="8" id="KW-1185">Reference proteome</keyword>
<dbReference type="EC" id="3.1.3.48" evidence="2"/>
<dbReference type="RefSeq" id="WP_151179802.1">
    <property type="nucleotide sequence ID" value="NZ_CP042906.1"/>
</dbReference>
<evidence type="ECO:0000313" key="7">
    <source>
        <dbReference type="EMBL" id="QEX19768.1"/>
    </source>
</evidence>
<dbReference type="GO" id="GO:0004725">
    <property type="term" value="F:protein tyrosine phosphatase activity"/>
    <property type="evidence" value="ECO:0007669"/>
    <property type="project" value="UniProtKB-EC"/>
</dbReference>
<dbReference type="PRINTS" id="PR00719">
    <property type="entry name" value="LMWPTPASE"/>
</dbReference>
<dbReference type="InterPro" id="IPR017867">
    <property type="entry name" value="Tyr_phospatase_low_mol_wt"/>
</dbReference>
<dbReference type="EMBL" id="CP042906">
    <property type="protein sequence ID" value="QEX19768.1"/>
    <property type="molecule type" value="Genomic_DNA"/>
</dbReference>
<evidence type="ECO:0000256" key="4">
    <source>
        <dbReference type="ARBA" id="ARBA00022912"/>
    </source>
</evidence>
<dbReference type="InterPro" id="IPR050438">
    <property type="entry name" value="LMW_PTPase"/>
</dbReference>
<keyword evidence="4" id="KW-0904">Protein phosphatase</keyword>
<dbReference type="SUPFAM" id="SSF52788">
    <property type="entry name" value="Phosphotyrosine protein phosphatases I"/>
    <property type="match status" value="1"/>
</dbReference>
<dbReference type="AlphaFoldDB" id="A0A5J6MQE6"/>
<evidence type="ECO:0000256" key="1">
    <source>
        <dbReference type="ARBA" id="ARBA00011063"/>
    </source>
</evidence>
<evidence type="ECO:0000256" key="5">
    <source>
        <dbReference type="PIRSR" id="PIRSR617867-1"/>
    </source>
</evidence>
<dbReference type="Proteomes" id="UP000326202">
    <property type="component" value="Chromosome"/>
</dbReference>
<dbReference type="Pfam" id="PF01451">
    <property type="entry name" value="LMWPc"/>
    <property type="match status" value="1"/>
</dbReference>
<proteinExistence type="inferred from homology"/>
<dbReference type="Gene3D" id="3.40.50.2300">
    <property type="match status" value="1"/>
</dbReference>
<accession>A0A5J6MQE6</accession>
<evidence type="ECO:0000259" key="6">
    <source>
        <dbReference type="SMART" id="SM00226"/>
    </source>
</evidence>
<feature type="active site" evidence="5">
    <location>
        <position position="14"/>
    </location>
</feature>
<organism evidence="7 8">
    <name type="scientific">Hypericibacter terrae</name>
    <dbReference type="NCBI Taxonomy" id="2602015"/>
    <lineage>
        <taxon>Bacteria</taxon>
        <taxon>Pseudomonadati</taxon>
        <taxon>Pseudomonadota</taxon>
        <taxon>Alphaproteobacteria</taxon>
        <taxon>Rhodospirillales</taxon>
        <taxon>Dongiaceae</taxon>
        <taxon>Hypericibacter</taxon>
    </lineage>
</organism>
<sequence length="161" mass="17883">MKRILFVCTGNICRSPTAEGLFRHRIREAGLEDRLSGDSAGTEGYHVGDAPDPRAIAEAARHGVEIGDLRARQLDRADFQRFDLLLGMDRSHLAFMRRLAPPEVQTRMALLLAHAPDCGRAEVPDPYYGGEAQYRLSYRLIDAGVAGLMRYLAETVARDNS</sequence>
<dbReference type="SMART" id="SM00226">
    <property type="entry name" value="LMWPc"/>
    <property type="match status" value="1"/>
</dbReference>
<evidence type="ECO:0000313" key="8">
    <source>
        <dbReference type="Proteomes" id="UP000326202"/>
    </source>
</evidence>
<dbReference type="OrthoDB" id="9784339at2"/>
<dbReference type="CDD" id="cd16343">
    <property type="entry name" value="LMWPTP"/>
    <property type="match status" value="1"/>
</dbReference>
<evidence type="ECO:0000256" key="3">
    <source>
        <dbReference type="ARBA" id="ARBA00022801"/>
    </source>
</evidence>
<keyword evidence="3" id="KW-0378">Hydrolase</keyword>
<evidence type="ECO:0000256" key="2">
    <source>
        <dbReference type="ARBA" id="ARBA00013064"/>
    </source>
</evidence>
<gene>
    <name evidence="7" type="primary">ptpA</name>
    <name evidence="7" type="ORF">FRZ44_50830</name>
</gene>
<comment type="similarity">
    <text evidence="1">Belongs to the low molecular weight phosphotyrosine protein phosphatase family.</text>
</comment>
<dbReference type="PANTHER" id="PTHR11717">
    <property type="entry name" value="LOW MOLECULAR WEIGHT PROTEIN TYROSINE PHOSPHATASE"/>
    <property type="match status" value="1"/>
</dbReference>
<protein>
    <recommendedName>
        <fullName evidence="2">protein-tyrosine-phosphatase</fullName>
        <ecNumber evidence="2">3.1.3.48</ecNumber>
    </recommendedName>
</protein>
<name>A0A5J6MQE6_9PROT</name>
<dbReference type="PANTHER" id="PTHR11717:SF7">
    <property type="entry name" value="LOW MOLECULAR WEIGHT PHOSPHOTYROSINE PROTEIN PHOSPHATASE"/>
    <property type="match status" value="1"/>
</dbReference>
<reference evidence="7 8" key="1">
    <citation type="submission" date="2019-08" db="EMBL/GenBank/DDBJ databases">
        <title>Hyperibacter terrae gen. nov., sp. nov. and Hyperibacter viscosus sp. nov., two new members in the family Rhodospirillaceae isolated from the rhizosphere of Hypericum perforatum.</title>
        <authorList>
            <person name="Noviana Z."/>
        </authorList>
    </citation>
    <scope>NUCLEOTIDE SEQUENCE [LARGE SCALE GENOMIC DNA]</scope>
    <source>
        <strain evidence="7 8">R5913</strain>
    </source>
</reference>
<dbReference type="InterPro" id="IPR036196">
    <property type="entry name" value="Ptyr_pPase_sf"/>
</dbReference>
<feature type="active site" description="Nucleophile" evidence="5">
    <location>
        <position position="8"/>
    </location>
</feature>
<feature type="domain" description="Phosphotyrosine protein phosphatase I" evidence="6">
    <location>
        <begin position="2"/>
        <end position="151"/>
    </location>
</feature>
<feature type="active site" description="Proton donor" evidence="5">
    <location>
        <position position="125"/>
    </location>
</feature>
<dbReference type="KEGG" id="htq:FRZ44_50830"/>
<dbReference type="InterPro" id="IPR023485">
    <property type="entry name" value="Ptyr_pPase"/>
</dbReference>